<reference evidence="8" key="1">
    <citation type="submission" date="2020-01" db="EMBL/GenBank/DDBJ databases">
        <title>Genome Sequencing of Three Apophysomyces-Like Fungal Strains Confirms a Novel Fungal Genus in the Mucoromycota with divergent Burkholderia-like Endosymbiotic Bacteria.</title>
        <authorList>
            <person name="Stajich J.E."/>
            <person name="Macias A.M."/>
            <person name="Carter-House D."/>
            <person name="Lovett B."/>
            <person name="Kasson L.R."/>
            <person name="Berry K."/>
            <person name="Grigoriev I."/>
            <person name="Chang Y."/>
            <person name="Spatafora J."/>
            <person name="Kasson M.T."/>
        </authorList>
    </citation>
    <scope>NUCLEOTIDE SEQUENCE</scope>
    <source>
        <strain evidence="8">NRRL A-21654</strain>
    </source>
</reference>
<dbReference type="PANTHER" id="PTHR43791:SF81">
    <property type="entry name" value="TRANSPORTER, PUTATIVE (AFU_ORTHOLOGUE AFUA_7G01190)-RELATED"/>
    <property type="match status" value="1"/>
</dbReference>
<feature type="transmembrane region" description="Helical" evidence="6">
    <location>
        <begin position="283"/>
        <end position="304"/>
    </location>
</feature>
<evidence type="ECO:0000256" key="1">
    <source>
        <dbReference type="ARBA" id="ARBA00004141"/>
    </source>
</evidence>
<gene>
    <name evidence="8" type="ORF">EC973_007559</name>
</gene>
<comment type="subcellular location">
    <subcellularLocation>
        <location evidence="1">Membrane</location>
        <topology evidence="1">Multi-pass membrane protein</topology>
    </subcellularLocation>
</comment>
<dbReference type="AlphaFoldDB" id="A0A8H7ERJ7"/>
<evidence type="ECO:0000313" key="8">
    <source>
        <dbReference type="EMBL" id="KAF7727395.1"/>
    </source>
</evidence>
<keyword evidence="2" id="KW-0813">Transport</keyword>
<evidence type="ECO:0000313" key="9">
    <source>
        <dbReference type="Proteomes" id="UP000605846"/>
    </source>
</evidence>
<dbReference type="InterPro" id="IPR011701">
    <property type="entry name" value="MFS"/>
</dbReference>
<feature type="transmembrane region" description="Helical" evidence="6">
    <location>
        <begin position="341"/>
        <end position="362"/>
    </location>
</feature>
<dbReference type="OrthoDB" id="6730379at2759"/>
<feature type="transmembrane region" description="Helical" evidence="6">
    <location>
        <begin position="28"/>
        <end position="46"/>
    </location>
</feature>
<feature type="transmembrane region" description="Helical" evidence="6">
    <location>
        <begin position="120"/>
        <end position="139"/>
    </location>
</feature>
<feature type="transmembrane region" description="Helical" evidence="6">
    <location>
        <begin position="255"/>
        <end position="276"/>
    </location>
</feature>
<feature type="transmembrane region" description="Helical" evidence="6">
    <location>
        <begin position="85"/>
        <end position="108"/>
    </location>
</feature>
<feature type="transmembrane region" description="Helical" evidence="6">
    <location>
        <begin position="151"/>
        <end position="172"/>
    </location>
</feature>
<keyword evidence="3 6" id="KW-0812">Transmembrane</keyword>
<evidence type="ECO:0000256" key="5">
    <source>
        <dbReference type="ARBA" id="ARBA00023136"/>
    </source>
</evidence>
<keyword evidence="4 6" id="KW-1133">Transmembrane helix</keyword>
<dbReference type="Gene3D" id="1.20.1250.20">
    <property type="entry name" value="MFS general substrate transporter like domains"/>
    <property type="match status" value="2"/>
</dbReference>
<feature type="transmembrane region" description="Helical" evidence="6">
    <location>
        <begin position="219"/>
        <end position="243"/>
    </location>
</feature>
<feature type="transmembrane region" description="Helical" evidence="6">
    <location>
        <begin position="310"/>
        <end position="329"/>
    </location>
</feature>
<dbReference type="Pfam" id="PF07690">
    <property type="entry name" value="MFS_1"/>
    <property type="match status" value="1"/>
</dbReference>
<dbReference type="PROSITE" id="PS50850">
    <property type="entry name" value="MFS"/>
    <property type="match status" value="1"/>
</dbReference>
<feature type="transmembrane region" description="Helical" evidence="6">
    <location>
        <begin position="374"/>
        <end position="395"/>
    </location>
</feature>
<organism evidence="8 9">
    <name type="scientific">Apophysomyces ossiformis</name>
    <dbReference type="NCBI Taxonomy" id="679940"/>
    <lineage>
        <taxon>Eukaryota</taxon>
        <taxon>Fungi</taxon>
        <taxon>Fungi incertae sedis</taxon>
        <taxon>Mucoromycota</taxon>
        <taxon>Mucoromycotina</taxon>
        <taxon>Mucoromycetes</taxon>
        <taxon>Mucorales</taxon>
        <taxon>Mucorineae</taxon>
        <taxon>Mucoraceae</taxon>
        <taxon>Apophysomyces</taxon>
    </lineage>
</organism>
<evidence type="ECO:0000256" key="6">
    <source>
        <dbReference type="SAM" id="Phobius"/>
    </source>
</evidence>
<feature type="domain" description="Major facilitator superfamily (MFS) profile" evidence="7">
    <location>
        <begin position="1"/>
        <end position="396"/>
    </location>
</feature>
<dbReference type="PANTHER" id="PTHR43791">
    <property type="entry name" value="PERMEASE-RELATED"/>
    <property type="match status" value="1"/>
</dbReference>
<evidence type="ECO:0000256" key="4">
    <source>
        <dbReference type="ARBA" id="ARBA00022989"/>
    </source>
</evidence>
<dbReference type="InterPro" id="IPR036259">
    <property type="entry name" value="MFS_trans_sf"/>
</dbReference>
<keyword evidence="9" id="KW-1185">Reference proteome</keyword>
<dbReference type="GO" id="GO:0016020">
    <property type="term" value="C:membrane"/>
    <property type="evidence" value="ECO:0007669"/>
    <property type="project" value="UniProtKB-SubCell"/>
</dbReference>
<evidence type="ECO:0000259" key="7">
    <source>
        <dbReference type="PROSITE" id="PS50850"/>
    </source>
</evidence>
<dbReference type="SUPFAM" id="SSF103473">
    <property type="entry name" value="MFS general substrate transporter"/>
    <property type="match status" value="1"/>
</dbReference>
<evidence type="ECO:0000256" key="3">
    <source>
        <dbReference type="ARBA" id="ARBA00022692"/>
    </source>
</evidence>
<dbReference type="GO" id="GO:0022857">
    <property type="term" value="F:transmembrane transporter activity"/>
    <property type="evidence" value="ECO:0007669"/>
    <property type="project" value="InterPro"/>
</dbReference>
<name>A0A8H7ERJ7_9FUNG</name>
<proteinExistence type="predicted"/>
<accession>A0A8H7ERJ7</accession>
<dbReference type="Proteomes" id="UP000605846">
    <property type="component" value="Unassembled WGS sequence"/>
</dbReference>
<sequence>MQYLDKTAINYAAVLDFTEDLHMSRGQFNILGSMFYVGYLAFQVPNNYFLQRFPVGKYIGVIVFTWGLVLFCAGFAQTFSQITALRFLLGLFEGGIYPALILLVSTLYRRKEQATRLGCVWLCNGLAGVIGGLAAFGIGKMDDLGVARWRWIMFIFGFITCFVGAIAFFFLIDSPRSKYLALNAEKEILVEDRTRDNAVVRTTVIKTAHMREALRETRLWVFSIASFLFSLRNGGMTIYGVQITRSFGYSKLDSILLTVPIGVLDVLVILFCVYLVHRFNQILYVACGTMSVGTLGTVLMAAIPNPKHKLIGQYLGLAAVPTYILLLASISNNVSGYTKKIFYNSMMMVFYTLGNCIGPFVMAHEFAPQYIGSFIVYTCTSALGIICLLVARWRMALVNRQRMMRVHNTVTNVEDDLTDAQDPNFIYRL</sequence>
<comment type="caution">
    <text evidence="8">The sequence shown here is derived from an EMBL/GenBank/DDBJ whole genome shotgun (WGS) entry which is preliminary data.</text>
</comment>
<keyword evidence="5 6" id="KW-0472">Membrane</keyword>
<dbReference type="EMBL" id="JABAYA010000057">
    <property type="protein sequence ID" value="KAF7727395.1"/>
    <property type="molecule type" value="Genomic_DNA"/>
</dbReference>
<dbReference type="InterPro" id="IPR020846">
    <property type="entry name" value="MFS_dom"/>
</dbReference>
<protein>
    <recommendedName>
        <fullName evidence="7">Major facilitator superfamily (MFS) profile domain-containing protein</fullName>
    </recommendedName>
</protein>
<evidence type="ECO:0000256" key="2">
    <source>
        <dbReference type="ARBA" id="ARBA00022448"/>
    </source>
</evidence>
<feature type="transmembrane region" description="Helical" evidence="6">
    <location>
        <begin position="58"/>
        <end position="79"/>
    </location>
</feature>